<evidence type="ECO:0000313" key="4">
    <source>
        <dbReference type="EMBL" id="KNC73651.1"/>
    </source>
</evidence>
<dbReference type="Gene3D" id="3.40.50.720">
    <property type="entry name" value="NAD(P)-binding Rossmann-like Domain"/>
    <property type="match status" value="1"/>
</dbReference>
<evidence type="ECO:0008006" key="6">
    <source>
        <dbReference type="Google" id="ProtNLM"/>
    </source>
</evidence>
<dbReference type="GO" id="GO:0016616">
    <property type="term" value="F:oxidoreductase activity, acting on the CH-OH group of donors, NAD or NADP as acceptor"/>
    <property type="evidence" value="ECO:0007669"/>
    <property type="project" value="InterPro"/>
</dbReference>
<dbReference type="RefSeq" id="XP_014147553.1">
    <property type="nucleotide sequence ID" value="XM_014292078.1"/>
</dbReference>
<dbReference type="Proteomes" id="UP000054560">
    <property type="component" value="Unassembled WGS sequence"/>
</dbReference>
<proteinExistence type="predicted"/>
<reference evidence="4 5" key="1">
    <citation type="submission" date="2011-02" db="EMBL/GenBank/DDBJ databases">
        <title>The Genome Sequence of Sphaeroforma arctica JP610.</title>
        <authorList>
            <consortium name="The Broad Institute Genome Sequencing Platform"/>
            <person name="Russ C."/>
            <person name="Cuomo C."/>
            <person name="Young S.K."/>
            <person name="Zeng Q."/>
            <person name="Gargeya S."/>
            <person name="Alvarado L."/>
            <person name="Berlin A."/>
            <person name="Chapman S.B."/>
            <person name="Chen Z."/>
            <person name="Freedman E."/>
            <person name="Gellesch M."/>
            <person name="Goldberg J."/>
            <person name="Griggs A."/>
            <person name="Gujja S."/>
            <person name="Heilman E."/>
            <person name="Heiman D."/>
            <person name="Howarth C."/>
            <person name="Mehta T."/>
            <person name="Neiman D."/>
            <person name="Pearson M."/>
            <person name="Roberts A."/>
            <person name="Saif S."/>
            <person name="Shea T."/>
            <person name="Shenoy N."/>
            <person name="Sisk P."/>
            <person name="Stolte C."/>
            <person name="Sykes S."/>
            <person name="White J."/>
            <person name="Yandava C."/>
            <person name="Burger G."/>
            <person name="Gray M.W."/>
            <person name="Holland P.W.H."/>
            <person name="King N."/>
            <person name="Lang F.B.F."/>
            <person name="Roger A.J."/>
            <person name="Ruiz-Trillo I."/>
            <person name="Haas B."/>
            <person name="Nusbaum C."/>
            <person name="Birren B."/>
        </authorList>
    </citation>
    <scope>NUCLEOTIDE SEQUENCE [LARGE SCALE GENOMIC DNA]</scope>
    <source>
        <strain evidence="4 5">JP610</strain>
    </source>
</reference>
<accession>A0A0L0FAX5</accession>
<sequence length="120" mass="13084">MKSAAGSLDLILDTCPYAPENGDMSPWMDLLCFGGTYCRLGLPEVSTATFNFNFIPLVFTAKKIVGSIVCGSKNTTDMLRLAAVRGIDCDVEVMPISEVNVAMKTLEEGKNTESRIVLQW</sequence>
<name>A0A0L0FAX5_9EUKA</name>
<dbReference type="STRING" id="667725.A0A0L0FAX5"/>
<evidence type="ECO:0000256" key="2">
    <source>
        <dbReference type="ARBA" id="ARBA00022833"/>
    </source>
</evidence>
<keyword evidence="2" id="KW-0862">Zinc</keyword>
<protein>
    <recommendedName>
        <fullName evidence="6">Alcohol dehydrogenase-like C-terminal domain-containing protein</fullName>
    </recommendedName>
</protein>
<dbReference type="AlphaFoldDB" id="A0A0L0FAX5"/>
<keyword evidence="5" id="KW-1185">Reference proteome</keyword>
<gene>
    <name evidence="4" type="ORF">SARC_13790</name>
</gene>
<dbReference type="Gene3D" id="3.90.180.10">
    <property type="entry name" value="Medium-chain alcohol dehydrogenases, catalytic domain"/>
    <property type="match status" value="1"/>
</dbReference>
<keyword evidence="1" id="KW-0479">Metal-binding</keyword>
<evidence type="ECO:0000313" key="5">
    <source>
        <dbReference type="Proteomes" id="UP000054560"/>
    </source>
</evidence>
<dbReference type="PANTHER" id="PTHR42683">
    <property type="entry name" value="ALDEHYDE REDUCTASE"/>
    <property type="match status" value="1"/>
</dbReference>
<dbReference type="EMBL" id="KQ245339">
    <property type="protein sequence ID" value="KNC73651.1"/>
    <property type="molecule type" value="Genomic_DNA"/>
</dbReference>
<organism evidence="4 5">
    <name type="scientific">Sphaeroforma arctica JP610</name>
    <dbReference type="NCBI Taxonomy" id="667725"/>
    <lineage>
        <taxon>Eukaryota</taxon>
        <taxon>Ichthyosporea</taxon>
        <taxon>Ichthyophonida</taxon>
        <taxon>Sphaeroforma</taxon>
    </lineage>
</organism>
<dbReference type="GeneID" id="25914294"/>
<dbReference type="InterPro" id="IPR047109">
    <property type="entry name" value="CAD-like"/>
</dbReference>
<evidence type="ECO:0000256" key="3">
    <source>
        <dbReference type="ARBA" id="ARBA00023002"/>
    </source>
</evidence>
<keyword evidence="3" id="KW-0560">Oxidoreductase</keyword>
<dbReference type="GO" id="GO:0046872">
    <property type="term" value="F:metal ion binding"/>
    <property type="evidence" value="ECO:0007669"/>
    <property type="project" value="UniProtKB-KW"/>
</dbReference>
<evidence type="ECO:0000256" key="1">
    <source>
        <dbReference type="ARBA" id="ARBA00022723"/>
    </source>
</evidence>
<dbReference type="OrthoDB" id="1879366at2759"/>